<dbReference type="Proteomes" id="UP000451565">
    <property type="component" value="Unassembled WGS sequence"/>
</dbReference>
<evidence type="ECO:0000313" key="14">
    <source>
        <dbReference type="Proteomes" id="UP000451565"/>
    </source>
</evidence>
<dbReference type="GO" id="GO:0034220">
    <property type="term" value="P:monoatomic ion transmembrane transport"/>
    <property type="evidence" value="ECO:0007669"/>
    <property type="project" value="InterPro"/>
</dbReference>
<dbReference type="Pfam" id="PF13609">
    <property type="entry name" value="Porin_4"/>
    <property type="match status" value="1"/>
</dbReference>
<proteinExistence type="predicted"/>
<dbReference type="CDD" id="cd00342">
    <property type="entry name" value="gram_neg_porins"/>
    <property type="match status" value="1"/>
</dbReference>
<evidence type="ECO:0000256" key="8">
    <source>
        <dbReference type="ARBA" id="ARBA00023114"/>
    </source>
</evidence>
<name>A0A843YTK9_9BURK</name>
<evidence type="ECO:0000256" key="2">
    <source>
        <dbReference type="ARBA" id="ARBA00011233"/>
    </source>
</evidence>
<keyword evidence="5" id="KW-0812">Transmembrane</keyword>
<organism evidence="13 14">
    <name type="scientific">Glaciimonas soli</name>
    <dbReference type="NCBI Taxonomy" id="2590999"/>
    <lineage>
        <taxon>Bacteria</taxon>
        <taxon>Pseudomonadati</taxon>
        <taxon>Pseudomonadota</taxon>
        <taxon>Betaproteobacteria</taxon>
        <taxon>Burkholderiales</taxon>
        <taxon>Oxalobacteraceae</taxon>
        <taxon>Glaciimonas</taxon>
    </lineage>
</organism>
<dbReference type="PANTHER" id="PTHR34501">
    <property type="entry name" value="PROTEIN YDDL-RELATED"/>
    <property type="match status" value="1"/>
</dbReference>
<evidence type="ECO:0000256" key="3">
    <source>
        <dbReference type="ARBA" id="ARBA00022448"/>
    </source>
</evidence>
<comment type="subunit">
    <text evidence="2">Homotrimer.</text>
</comment>
<dbReference type="GO" id="GO:0009279">
    <property type="term" value="C:cell outer membrane"/>
    <property type="evidence" value="ECO:0007669"/>
    <property type="project" value="UniProtKB-SubCell"/>
</dbReference>
<evidence type="ECO:0000256" key="10">
    <source>
        <dbReference type="ARBA" id="ARBA00023237"/>
    </source>
</evidence>
<dbReference type="PRINTS" id="PR00182">
    <property type="entry name" value="ECOLNEIPORIN"/>
</dbReference>
<keyword evidence="10" id="KW-0998">Cell outer membrane</keyword>
<reference evidence="13 14" key="1">
    <citation type="submission" date="2019-10" db="EMBL/GenBank/DDBJ databases">
        <title>Glaciimonas soli sp. nov., a psychrophilic bacterium isolated from the forest soil of a high elevation mountain in Taiwan.</title>
        <authorList>
            <person name="Wang L.-T."/>
            <person name="Shieh W.Y."/>
        </authorList>
    </citation>
    <scope>NUCLEOTIDE SEQUENCE [LARGE SCALE GENOMIC DNA]</scope>
    <source>
        <strain evidence="13 14">GS1</strain>
    </source>
</reference>
<keyword evidence="3" id="KW-0813">Transport</keyword>
<dbReference type="GO" id="GO:0046930">
    <property type="term" value="C:pore complex"/>
    <property type="evidence" value="ECO:0007669"/>
    <property type="project" value="UniProtKB-KW"/>
</dbReference>
<gene>
    <name evidence="13" type="ORF">GEV47_17935</name>
</gene>
<dbReference type="PANTHER" id="PTHR34501:SF9">
    <property type="entry name" value="MAJOR OUTER MEMBRANE PROTEIN P.IA"/>
    <property type="match status" value="1"/>
</dbReference>
<evidence type="ECO:0000256" key="11">
    <source>
        <dbReference type="SAM" id="SignalP"/>
    </source>
</evidence>
<feature type="signal peptide" evidence="11">
    <location>
        <begin position="1"/>
        <end position="20"/>
    </location>
</feature>
<keyword evidence="6 11" id="KW-0732">Signal</keyword>
<dbReference type="InterPro" id="IPR001702">
    <property type="entry name" value="Porin_Gram-ve"/>
</dbReference>
<dbReference type="AlphaFoldDB" id="A0A843YTK9"/>
<evidence type="ECO:0000256" key="4">
    <source>
        <dbReference type="ARBA" id="ARBA00022452"/>
    </source>
</evidence>
<dbReference type="InterPro" id="IPR023614">
    <property type="entry name" value="Porin_dom_sf"/>
</dbReference>
<dbReference type="PRINTS" id="PR00184">
    <property type="entry name" value="NEISSPPORIN"/>
</dbReference>
<evidence type="ECO:0000256" key="9">
    <source>
        <dbReference type="ARBA" id="ARBA00023136"/>
    </source>
</evidence>
<accession>A0A843YTK9</accession>
<dbReference type="OrthoDB" id="5289162at2"/>
<keyword evidence="8" id="KW-0626">Porin</keyword>
<feature type="chain" id="PRO_5032855282" evidence="11">
    <location>
        <begin position="21"/>
        <end position="414"/>
    </location>
</feature>
<evidence type="ECO:0000259" key="12">
    <source>
        <dbReference type="Pfam" id="PF13609"/>
    </source>
</evidence>
<keyword evidence="9" id="KW-0472">Membrane</keyword>
<dbReference type="GO" id="GO:0015288">
    <property type="term" value="F:porin activity"/>
    <property type="evidence" value="ECO:0007669"/>
    <property type="project" value="UniProtKB-KW"/>
</dbReference>
<feature type="domain" description="Porin" evidence="12">
    <location>
        <begin position="7"/>
        <end position="289"/>
    </location>
</feature>
<evidence type="ECO:0000313" key="13">
    <source>
        <dbReference type="EMBL" id="MQR02560.1"/>
    </source>
</evidence>
<evidence type="ECO:0000256" key="1">
    <source>
        <dbReference type="ARBA" id="ARBA00004571"/>
    </source>
</evidence>
<dbReference type="EMBL" id="WINI01000010">
    <property type="protein sequence ID" value="MQR02560.1"/>
    <property type="molecule type" value="Genomic_DNA"/>
</dbReference>
<dbReference type="RefSeq" id="WP_153236192.1">
    <property type="nucleotide sequence ID" value="NZ_WINI01000010.1"/>
</dbReference>
<dbReference type="SUPFAM" id="SSF56935">
    <property type="entry name" value="Porins"/>
    <property type="match status" value="1"/>
</dbReference>
<keyword evidence="14" id="KW-1185">Reference proteome</keyword>
<dbReference type="Gene3D" id="2.40.160.10">
    <property type="entry name" value="Porin"/>
    <property type="match status" value="1"/>
</dbReference>
<evidence type="ECO:0000256" key="5">
    <source>
        <dbReference type="ARBA" id="ARBA00022692"/>
    </source>
</evidence>
<comment type="caution">
    <text evidence="13">The sequence shown here is derived from an EMBL/GenBank/DDBJ whole genome shotgun (WGS) entry which is preliminary data.</text>
</comment>
<sequence>MKKTLLAVAIVSTLPQLSYAQSSVTLAGVIDVGINDVTNAAGAHQYMMSSGVNNGSRVIFLGVEDLGGGLKSIFFLENGFNVNNGSLGQGGLLFGRQAYVGLTSGQFSSVTLGRQYDSVVDYVGQIAAADNWGGYISAHPGDLDNLNNSYRVNNSIKYTSPTFGGLTFGGVYSLGGVAGEVSRNQVWSLGSGYANGPLSLGVAMITARNPNLSFFGNNSQTALTAATANGTVTPVYSGYMSARSYTSIGAAAAYTIGKGTAALTYSNVRFSNMGDTSSGPDAQHYTGTAIFNNAEASFRYRPIEIYNGEALANAYQEGMDDVRRALEGWQLAPTTPSLEMIDAGSESDVWNKLVRRVVDATGWPYTCTESSACVADLCRAVLEVGKSSVANQIAKYIAKDSLNTAFYPRINVAR</sequence>
<keyword evidence="4" id="KW-1134">Transmembrane beta strand</keyword>
<dbReference type="InterPro" id="IPR050298">
    <property type="entry name" value="Gram-neg_bact_OMP"/>
</dbReference>
<dbReference type="InterPro" id="IPR002299">
    <property type="entry name" value="Porin_Neis"/>
</dbReference>
<protein>
    <submittedName>
        <fullName evidence="13">Porin</fullName>
    </submittedName>
</protein>
<evidence type="ECO:0000256" key="6">
    <source>
        <dbReference type="ARBA" id="ARBA00022729"/>
    </source>
</evidence>
<dbReference type="InterPro" id="IPR033900">
    <property type="entry name" value="Gram_neg_porin_domain"/>
</dbReference>
<comment type="subcellular location">
    <subcellularLocation>
        <location evidence="1">Cell outer membrane</location>
        <topology evidence="1">Multi-pass membrane protein</topology>
    </subcellularLocation>
</comment>
<evidence type="ECO:0000256" key="7">
    <source>
        <dbReference type="ARBA" id="ARBA00023065"/>
    </source>
</evidence>
<keyword evidence="7" id="KW-0406">Ion transport</keyword>